<reference evidence="2 3" key="1">
    <citation type="submission" date="2015-12" db="EMBL/GenBank/DDBJ databases">
        <title>Draft genome sequence of Moniliophthora roreri, the causal agent of frosty pod rot of cacao.</title>
        <authorList>
            <person name="Aime M.C."/>
            <person name="Diaz-Valderrama J.R."/>
            <person name="Kijpornyongpan T."/>
            <person name="Phillips-Mora W."/>
        </authorList>
    </citation>
    <scope>NUCLEOTIDE SEQUENCE [LARGE SCALE GENOMIC DNA]</scope>
    <source>
        <strain evidence="2 3">MCA 2952</strain>
    </source>
</reference>
<accession>A0A0W0FDI2</accession>
<keyword evidence="1" id="KW-0472">Membrane</keyword>
<comment type="caution">
    <text evidence="2">The sequence shown here is derived from an EMBL/GenBank/DDBJ whole genome shotgun (WGS) entry which is preliminary data.</text>
</comment>
<gene>
    <name evidence="2" type="ORF">WG66_13193</name>
</gene>
<evidence type="ECO:0000256" key="1">
    <source>
        <dbReference type="SAM" id="Phobius"/>
    </source>
</evidence>
<dbReference type="Proteomes" id="UP000054988">
    <property type="component" value="Unassembled WGS sequence"/>
</dbReference>
<dbReference type="EMBL" id="LATX01002104">
    <property type="protein sequence ID" value="KTB34242.1"/>
    <property type="molecule type" value="Genomic_DNA"/>
</dbReference>
<dbReference type="AlphaFoldDB" id="A0A0W0FDI2"/>
<evidence type="ECO:0000313" key="3">
    <source>
        <dbReference type="Proteomes" id="UP000054988"/>
    </source>
</evidence>
<proteinExistence type="predicted"/>
<keyword evidence="1" id="KW-0812">Transmembrane</keyword>
<feature type="transmembrane region" description="Helical" evidence="1">
    <location>
        <begin position="12"/>
        <end position="32"/>
    </location>
</feature>
<keyword evidence="1" id="KW-1133">Transmembrane helix</keyword>
<name>A0A0W0FDI2_MONRR</name>
<evidence type="ECO:0000313" key="2">
    <source>
        <dbReference type="EMBL" id="KTB34242.1"/>
    </source>
</evidence>
<sequence>MSPALLLLLKFFGAGLSALFFVPLFNFIYAMLSMSQFYKHLDGPPSGSFILGNTGDEFNDENLSLYTKWPAKYGRIYKIARFFGGWYCSVLLDIVKDIIGVEHVAGSGKDSDVSHEVGSVRRRCRGVFGIKSGVEHVVGGGDVAHDAGGMIGGDVLDSVSVVGSIERDVVEAVAGIGNIVDIVIWGQWTMVVVKKKEAEFENLLGFQI</sequence>
<protein>
    <submittedName>
        <fullName evidence="2">Uncharacterized protein</fullName>
    </submittedName>
</protein>
<organism evidence="2 3">
    <name type="scientific">Moniliophthora roreri</name>
    <name type="common">Frosty pod rot fungus</name>
    <name type="synonym">Monilia roreri</name>
    <dbReference type="NCBI Taxonomy" id="221103"/>
    <lineage>
        <taxon>Eukaryota</taxon>
        <taxon>Fungi</taxon>
        <taxon>Dikarya</taxon>
        <taxon>Basidiomycota</taxon>
        <taxon>Agaricomycotina</taxon>
        <taxon>Agaricomycetes</taxon>
        <taxon>Agaricomycetidae</taxon>
        <taxon>Agaricales</taxon>
        <taxon>Marasmiineae</taxon>
        <taxon>Marasmiaceae</taxon>
        <taxon>Moniliophthora</taxon>
    </lineage>
</organism>